<organism evidence="1 2">
    <name type="scientific">Ataeniobius toweri</name>
    <dbReference type="NCBI Taxonomy" id="208326"/>
    <lineage>
        <taxon>Eukaryota</taxon>
        <taxon>Metazoa</taxon>
        <taxon>Chordata</taxon>
        <taxon>Craniata</taxon>
        <taxon>Vertebrata</taxon>
        <taxon>Euteleostomi</taxon>
        <taxon>Actinopterygii</taxon>
        <taxon>Neopterygii</taxon>
        <taxon>Teleostei</taxon>
        <taxon>Neoteleostei</taxon>
        <taxon>Acanthomorphata</taxon>
        <taxon>Ovalentaria</taxon>
        <taxon>Atherinomorphae</taxon>
        <taxon>Cyprinodontiformes</taxon>
        <taxon>Goodeidae</taxon>
        <taxon>Ataeniobius</taxon>
    </lineage>
</organism>
<sequence>MREDHLRFPEMVVPRNWKWSTAETVLLRMVIPTSCLYADSSLSWISAIGSLHDVATQLPVIGSCEGEYFLFGCSPPKAMALYYTRCLQDLPKVSVSDVLHLI</sequence>
<dbReference type="EMBL" id="JAHUTI010084886">
    <property type="protein sequence ID" value="MED6259611.1"/>
    <property type="molecule type" value="Genomic_DNA"/>
</dbReference>
<protein>
    <submittedName>
        <fullName evidence="1">Uncharacterized protein</fullName>
    </submittedName>
</protein>
<gene>
    <name evidence="1" type="ORF">ATANTOWER_026297</name>
</gene>
<dbReference type="Proteomes" id="UP001345963">
    <property type="component" value="Unassembled WGS sequence"/>
</dbReference>
<accession>A0ABU7C9J1</accession>
<keyword evidence="2" id="KW-1185">Reference proteome</keyword>
<name>A0ABU7C9J1_9TELE</name>
<proteinExistence type="predicted"/>
<comment type="caution">
    <text evidence="1">The sequence shown here is derived from an EMBL/GenBank/DDBJ whole genome shotgun (WGS) entry which is preliminary data.</text>
</comment>
<evidence type="ECO:0000313" key="1">
    <source>
        <dbReference type="EMBL" id="MED6259611.1"/>
    </source>
</evidence>
<reference evidence="1 2" key="1">
    <citation type="submission" date="2021-07" db="EMBL/GenBank/DDBJ databases">
        <authorList>
            <person name="Palmer J.M."/>
        </authorList>
    </citation>
    <scope>NUCLEOTIDE SEQUENCE [LARGE SCALE GENOMIC DNA]</scope>
    <source>
        <strain evidence="1 2">AT_MEX2019</strain>
        <tissue evidence="1">Muscle</tissue>
    </source>
</reference>
<evidence type="ECO:0000313" key="2">
    <source>
        <dbReference type="Proteomes" id="UP001345963"/>
    </source>
</evidence>